<name>A0A183H3S0_9BILA</name>
<dbReference type="EMBL" id="UZAJ01001164">
    <property type="protein sequence ID" value="VDO31963.1"/>
    <property type="molecule type" value="Genomic_DNA"/>
</dbReference>
<organism evidence="3">
    <name type="scientific">Onchocerca flexuosa</name>
    <dbReference type="NCBI Taxonomy" id="387005"/>
    <lineage>
        <taxon>Eukaryota</taxon>
        <taxon>Metazoa</taxon>
        <taxon>Ecdysozoa</taxon>
        <taxon>Nematoda</taxon>
        <taxon>Chromadorea</taxon>
        <taxon>Rhabditida</taxon>
        <taxon>Spirurina</taxon>
        <taxon>Spiruromorpha</taxon>
        <taxon>Filarioidea</taxon>
        <taxon>Onchocercidae</taxon>
        <taxon>Onchocerca</taxon>
    </lineage>
</organism>
<sequence length="199" mass="23203">MHNFQMFCVQKKKNPHLSMCDAKRDRSGPGPAFCSRILYLLLTDIEIVIKKQEVLHMKQLLQLDIHNFMEIRHWNSLGVLGDAVYLVNVMKSEKMQDVPISAAMGQTEFEIRQENFEIVGRDDLSPVDGRQLSMSGETIIFVWGCSSFVEKETKFEIRRETWFLVDIARVFHQVLMDVEREYVNAERKVGSRIPVHLIF</sequence>
<proteinExistence type="predicted"/>
<dbReference type="AlphaFoldDB" id="A0A183H3S0"/>
<evidence type="ECO:0000313" key="1">
    <source>
        <dbReference type="EMBL" id="VDO31963.1"/>
    </source>
</evidence>
<gene>
    <name evidence="1" type="ORF">OFLC_LOCUS2130</name>
</gene>
<keyword evidence="2" id="KW-1185">Reference proteome</keyword>
<accession>A0A183H3S0</accession>
<dbReference type="WBParaSite" id="OFLC_0000212901-mRNA-1">
    <property type="protein sequence ID" value="OFLC_0000212901-mRNA-1"/>
    <property type="gene ID" value="OFLC_0000212901"/>
</dbReference>
<reference evidence="1 2" key="2">
    <citation type="submission" date="2018-11" db="EMBL/GenBank/DDBJ databases">
        <authorList>
            <consortium name="Pathogen Informatics"/>
        </authorList>
    </citation>
    <scope>NUCLEOTIDE SEQUENCE [LARGE SCALE GENOMIC DNA]</scope>
</reference>
<reference evidence="3" key="1">
    <citation type="submission" date="2016-06" db="UniProtKB">
        <authorList>
            <consortium name="WormBaseParasite"/>
        </authorList>
    </citation>
    <scope>IDENTIFICATION</scope>
</reference>
<evidence type="ECO:0000313" key="3">
    <source>
        <dbReference type="WBParaSite" id="OFLC_0000212901-mRNA-1"/>
    </source>
</evidence>
<evidence type="ECO:0000313" key="2">
    <source>
        <dbReference type="Proteomes" id="UP000267606"/>
    </source>
</evidence>
<protein>
    <submittedName>
        <fullName evidence="3">Fmp27_GFWDK domain-containing protein</fullName>
    </submittedName>
</protein>
<dbReference type="Proteomes" id="UP000267606">
    <property type="component" value="Unassembled WGS sequence"/>
</dbReference>